<comment type="subunit">
    <text evidence="8">Component of the proteasome complex.</text>
</comment>
<dbReference type="CDD" id="cd03758">
    <property type="entry name" value="proteasome_beta_type_2"/>
    <property type="match status" value="1"/>
</dbReference>
<evidence type="ECO:0000256" key="6">
    <source>
        <dbReference type="ARBA" id="ARBA00026071"/>
    </source>
</evidence>
<dbReference type="SUPFAM" id="SSF56235">
    <property type="entry name" value="N-terminal nucleophile aminohydrolases (Ntn hydrolases)"/>
    <property type="match status" value="1"/>
</dbReference>
<dbReference type="PROSITE" id="PS00854">
    <property type="entry name" value="PROTEASOME_BETA_1"/>
    <property type="match status" value="1"/>
</dbReference>
<dbReference type="GO" id="GO:0005839">
    <property type="term" value="C:proteasome core complex"/>
    <property type="evidence" value="ECO:0007669"/>
    <property type="project" value="InterPro"/>
</dbReference>
<dbReference type="GO" id="GO:0005634">
    <property type="term" value="C:nucleus"/>
    <property type="evidence" value="ECO:0007669"/>
    <property type="project" value="UniProtKB-SubCell"/>
</dbReference>
<keyword evidence="2 8" id="KW-0963">Cytoplasm</keyword>
<dbReference type="EMBL" id="WJQU01000001">
    <property type="protein sequence ID" value="KAJ6645874.1"/>
    <property type="molecule type" value="Genomic_DNA"/>
</dbReference>
<comment type="function">
    <text evidence="7">Non-catalytic component of the 20S core proteasome complex involved in the proteolytic degradation of most intracellular proteins. This complex plays numerous essential roles within the cell by associating with different regulatory particles. Associated with two 19S regulatory particles, forms the 26S proteasome and thus participates in the ATP-dependent degradation of ubiquitinated proteins. The 26S proteasome plays a key role in the maintenance of protein homeostasis by removing misfolded or damaged proteins that could impair cellular functions, and by removing proteins whose functions are no longer required. Associated with the PA200 or PA28, the 20S proteasome mediates ubiquitin-independent protein degradation. This type of proteolysis is required in several pathways including spermatogenesis (20S-PA200 complex) or generation of a subset of MHC class I-presented antigenic peptides (20S-PA28 complex).</text>
</comment>
<accession>A0A9Q0NAP9</accession>
<dbReference type="InterPro" id="IPR035206">
    <property type="entry name" value="Proteasome_beta2"/>
</dbReference>
<evidence type="ECO:0000256" key="8">
    <source>
        <dbReference type="RuleBase" id="RU004203"/>
    </source>
</evidence>
<keyword evidence="10" id="KW-1185">Reference proteome</keyword>
<dbReference type="GO" id="GO:0010498">
    <property type="term" value="P:proteasomal protein catabolic process"/>
    <property type="evidence" value="ECO:0007669"/>
    <property type="project" value="InterPro"/>
</dbReference>
<comment type="subcellular location">
    <subcellularLocation>
        <location evidence="8">Cytoplasm</location>
    </subcellularLocation>
    <subcellularLocation>
        <location evidence="8">Nucleus</location>
    </subcellularLocation>
</comment>
<sequence length="204" mass="23072">METVLGIKGPDFVMLAADCTQAHSIIMMKEDVEKIHKISDKLLMATIGESGDTDQFTQYISKNLALYRMRNGYELGPKAASHFTRKNLAEYLRSRTPYFVNLLVAGYDETEGGELYYIDYLANAKSLNYGGHGYGGMFCASIFDRYHHPKITQDEAYDIFKKCVKEIQKRLIINLANFKVSVVDKNGIRSLPDITAANLMDYVP</sequence>
<protein>
    <recommendedName>
        <fullName evidence="8">Proteasome subunit beta</fullName>
    </recommendedName>
</protein>
<gene>
    <name evidence="9" type="ORF">Bhyg_01083</name>
</gene>
<name>A0A9Q0NAP9_9DIPT</name>
<comment type="subunit">
    <text evidence="1">The 26S proteasome consists of a 20S proteasome core and two 19S regulatory subunits. The 20S proteasome core is a barrel-shaped complex made of 28 subunits that are arranged in four stacked rings. The two outer rings are each formed by seven alpha subunits, and the two inner rings are formed by seven beta subunits. The proteolytic activity is exerted by three beta-subunits PSMB5, PSMB6 and PSMB7.</text>
</comment>
<dbReference type="InterPro" id="IPR029055">
    <property type="entry name" value="Ntn_hydrolases_N"/>
</dbReference>
<evidence type="ECO:0000313" key="9">
    <source>
        <dbReference type="EMBL" id="KAJ6645874.1"/>
    </source>
</evidence>
<organism evidence="9 10">
    <name type="scientific">Pseudolycoriella hygida</name>
    <dbReference type="NCBI Taxonomy" id="35572"/>
    <lineage>
        <taxon>Eukaryota</taxon>
        <taxon>Metazoa</taxon>
        <taxon>Ecdysozoa</taxon>
        <taxon>Arthropoda</taxon>
        <taxon>Hexapoda</taxon>
        <taxon>Insecta</taxon>
        <taxon>Pterygota</taxon>
        <taxon>Neoptera</taxon>
        <taxon>Endopterygota</taxon>
        <taxon>Diptera</taxon>
        <taxon>Nematocera</taxon>
        <taxon>Sciaroidea</taxon>
        <taxon>Sciaridae</taxon>
        <taxon>Pseudolycoriella</taxon>
    </lineage>
</organism>
<dbReference type="OrthoDB" id="268428at2759"/>
<comment type="function">
    <text evidence="8">Component of the proteasome, a multicatalytic proteinase complex which is characterized by its ability to cleave peptides with Arg, Phe, Tyr, Leu, and Glu adjacent to the leaving group at neutral or slightly basic pH. The proteasome has an ATP-dependent proteolytic activity.</text>
</comment>
<comment type="function">
    <text evidence="5">Non-catalytic component of the proteasome, a multicatalytic proteinase complex which is characterized by its ability to cleave peptides with Arg, Phe, Tyr, Leu, and Glu adjacent to the leaving group at neutral or slightly basic pH. The proteasome has an ATP-dependent proteolytic activity.</text>
</comment>
<evidence type="ECO:0000256" key="7">
    <source>
        <dbReference type="ARBA" id="ARBA00049625"/>
    </source>
</evidence>
<proteinExistence type="inferred from homology"/>
<evidence type="ECO:0000313" key="10">
    <source>
        <dbReference type="Proteomes" id="UP001151699"/>
    </source>
</evidence>
<dbReference type="GO" id="GO:0005737">
    <property type="term" value="C:cytoplasm"/>
    <property type="evidence" value="ECO:0007669"/>
    <property type="project" value="UniProtKB-SubCell"/>
</dbReference>
<reference evidence="9" key="1">
    <citation type="submission" date="2022-07" db="EMBL/GenBank/DDBJ databases">
        <authorList>
            <person name="Trinca V."/>
            <person name="Uliana J.V.C."/>
            <person name="Torres T.T."/>
            <person name="Ward R.J."/>
            <person name="Monesi N."/>
        </authorList>
    </citation>
    <scope>NUCLEOTIDE SEQUENCE</scope>
    <source>
        <strain evidence="9">HSMRA1968</strain>
        <tissue evidence="9">Whole embryos</tissue>
    </source>
</reference>
<evidence type="ECO:0000256" key="4">
    <source>
        <dbReference type="ARBA" id="ARBA00023242"/>
    </source>
</evidence>
<evidence type="ECO:0000256" key="5">
    <source>
        <dbReference type="ARBA" id="ARBA00024953"/>
    </source>
</evidence>
<dbReference type="PROSITE" id="PS51476">
    <property type="entry name" value="PROTEASOME_BETA_2"/>
    <property type="match status" value="1"/>
</dbReference>
<comment type="subunit">
    <text evidence="6">The 26S proteasome consists of a 20S proteasome core and two 19S regulatory subunits. The 20S proteasome core is composed of 28 subunits that are arranged in four stacked rings, resulting in a barrel-shaped structure. The two end rings are each formed by seven alpha subunits, and the two central rings are each formed by seven beta subunits. The catalytic chamber with the active sites is on the inside of the barrel.</text>
</comment>
<dbReference type="InterPro" id="IPR001353">
    <property type="entry name" value="Proteasome_sua/b"/>
</dbReference>
<comment type="similarity">
    <text evidence="8">Belongs to the peptidase T1B family.</text>
</comment>
<dbReference type="Proteomes" id="UP001151699">
    <property type="component" value="Chromosome A"/>
</dbReference>
<dbReference type="AlphaFoldDB" id="A0A9Q0NAP9"/>
<evidence type="ECO:0000256" key="1">
    <source>
        <dbReference type="ARBA" id="ARBA00011656"/>
    </source>
</evidence>
<dbReference type="FunFam" id="3.60.20.10:FF:000008">
    <property type="entry name" value="Proteasome subunit beta type-4"/>
    <property type="match status" value="1"/>
</dbReference>
<dbReference type="Gene3D" id="3.60.20.10">
    <property type="entry name" value="Glutamine Phosphoribosylpyrophosphate, subunit 1, domain 1"/>
    <property type="match status" value="1"/>
</dbReference>
<dbReference type="PANTHER" id="PTHR32194:SF2">
    <property type="entry name" value="PROTEASOME SUBUNIT BETA TYPE-1"/>
    <property type="match status" value="1"/>
</dbReference>
<keyword evidence="3 8" id="KW-0647">Proteasome</keyword>
<comment type="caution">
    <text evidence="9">The sequence shown here is derived from an EMBL/GenBank/DDBJ whole genome shotgun (WGS) entry which is preliminary data.</text>
</comment>
<dbReference type="PANTHER" id="PTHR32194">
    <property type="entry name" value="METALLOPROTEASE TLDD"/>
    <property type="match status" value="1"/>
</dbReference>
<evidence type="ECO:0000256" key="3">
    <source>
        <dbReference type="ARBA" id="ARBA00022942"/>
    </source>
</evidence>
<dbReference type="InterPro" id="IPR016050">
    <property type="entry name" value="Proteasome_bsu_CS"/>
</dbReference>
<dbReference type="Pfam" id="PF00227">
    <property type="entry name" value="Proteasome"/>
    <property type="match status" value="1"/>
</dbReference>
<keyword evidence="4 8" id="KW-0539">Nucleus</keyword>
<dbReference type="InterPro" id="IPR023333">
    <property type="entry name" value="Proteasome_suB-type"/>
</dbReference>
<evidence type="ECO:0000256" key="2">
    <source>
        <dbReference type="ARBA" id="ARBA00022490"/>
    </source>
</evidence>